<organism evidence="1 2">
    <name type="scientific">Bauhinia variegata</name>
    <name type="common">Purple orchid tree</name>
    <name type="synonym">Phanera variegata</name>
    <dbReference type="NCBI Taxonomy" id="167791"/>
    <lineage>
        <taxon>Eukaryota</taxon>
        <taxon>Viridiplantae</taxon>
        <taxon>Streptophyta</taxon>
        <taxon>Embryophyta</taxon>
        <taxon>Tracheophyta</taxon>
        <taxon>Spermatophyta</taxon>
        <taxon>Magnoliopsida</taxon>
        <taxon>eudicotyledons</taxon>
        <taxon>Gunneridae</taxon>
        <taxon>Pentapetalae</taxon>
        <taxon>rosids</taxon>
        <taxon>fabids</taxon>
        <taxon>Fabales</taxon>
        <taxon>Fabaceae</taxon>
        <taxon>Cercidoideae</taxon>
        <taxon>Cercideae</taxon>
        <taxon>Bauhiniinae</taxon>
        <taxon>Bauhinia</taxon>
    </lineage>
</organism>
<accession>A0ACB9KR92</accession>
<proteinExistence type="predicted"/>
<dbReference type="Proteomes" id="UP000828941">
    <property type="component" value="Chromosome 13"/>
</dbReference>
<dbReference type="EMBL" id="CM039438">
    <property type="protein sequence ID" value="KAI4299869.1"/>
    <property type="molecule type" value="Genomic_DNA"/>
</dbReference>
<name>A0ACB9KR92_BAUVA</name>
<evidence type="ECO:0000313" key="1">
    <source>
        <dbReference type="EMBL" id="KAI4299869.1"/>
    </source>
</evidence>
<comment type="caution">
    <text evidence="1">The sequence shown here is derived from an EMBL/GenBank/DDBJ whole genome shotgun (WGS) entry which is preliminary data.</text>
</comment>
<reference evidence="1 2" key="1">
    <citation type="journal article" date="2022" name="DNA Res.">
        <title>Chromosomal-level genome assembly of the orchid tree Bauhinia variegata (Leguminosae; Cercidoideae) supports the allotetraploid origin hypothesis of Bauhinia.</title>
        <authorList>
            <person name="Zhong Y."/>
            <person name="Chen Y."/>
            <person name="Zheng D."/>
            <person name="Pang J."/>
            <person name="Liu Y."/>
            <person name="Luo S."/>
            <person name="Meng S."/>
            <person name="Qian L."/>
            <person name="Wei D."/>
            <person name="Dai S."/>
            <person name="Zhou R."/>
        </authorList>
    </citation>
    <scope>NUCLEOTIDE SEQUENCE [LARGE SCALE GENOMIC DNA]</scope>
    <source>
        <strain evidence="1">BV-YZ2020</strain>
    </source>
</reference>
<evidence type="ECO:0000313" key="2">
    <source>
        <dbReference type="Proteomes" id="UP000828941"/>
    </source>
</evidence>
<sequence>MATNSSNVILNEHEPTYPLVIVSFQNASKLTTTNYLAWKLHVEAILIDYGLYKFLDGTHPALTTIITTEGTSSPNPVYLTWVYQYKLIFGAIVGTLSSTLSPLVSTAKTAKDAYDILAQNFARPSCGHIKQLKD</sequence>
<keyword evidence="2" id="KW-1185">Reference proteome</keyword>
<protein>
    <submittedName>
        <fullName evidence="1">Uncharacterized protein</fullName>
    </submittedName>
</protein>
<gene>
    <name evidence="1" type="ORF">L6164_033290</name>
</gene>